<reference evidence="2" key="1">
    <citation type="submission" date="2019-11" db="EMBL/GenBank/DDBJ databases">
        <authorList>
            <person name="Feng L."/>
        </authorList>
    </citation>
    <scope>NUCLEOTIDE SEQUENCE</scope>
    <source>
        <strain evidence="2">PgorbachiiLFYP46</strain>
    </source>
</reference>
<name>A0A6N2ZWQ7_9FIRM</name>
<dbReference type="InterPro" id="IPR025364">
    <property type="entry name" value="DUF4268"/>
</dbReference>
<organism evidence="2">
    <name type="scientific">Peptoniphilus gorbachii</name>
    <dbReference type="NCBI Taxonomy" id="411567"/>
    <lineage>
        <taxon>Bacteria</taxon>
        <taxon>Bacillati</taxon>
        <taxon>Bacillota</taxon>
        <taxon>Tissierellia</taxon>
        <taxon>Tissierellales</taxon>
        <taxon>Peptoniphilaceae</taxon>
        <taxon>Peptoniphilus</taxon>
    </lineage>
</organism>
<feature type="domain" description="DUF4268" evidence="1">
    <location>
        <begin position="4"/>
        <end position="89"/>
    </location>
</feature>
<dbReference type="Pfam" id="PF14088">
    <property type="entry name" value="DUF4268"/>
    <property type="match status" value="1"/>
</dbReference>
<accession>A0A6N2ZWQ7</accession>
<sequence length="96" mass="11499">MRSVKVSMTLNKSSKEENKYAFDYLYRNKESIENNLGYKLFCNRLDDKKVSTIDVAIENINSRDKSNWEKIAKFHAEMSDAFYKEFVPRLREFQDK</sequence>
<evidence type="ECO:0000259" key="1">
    <source>
        <dbReference type="Pfam" id="PF14088"/>
    </source>
</evidence>
<gene>
    <name evidence="2" type="ORF">PGLFYP46_01197</name>
</gene>
<evidence type="ECO:0000313" key="2">
    <source>
        <dbReference type="EMBL" id="VYT83964.1"/>
    </source>
</evidence>
<dbReference type="AlphaFoldDB" id="A0A6N2ZWQ7"/>
<protein>
    <recommendedName>
        <fullName evidence="1">DUF4268 domain-containing protein</fullName>
    </recommendedName>
</protein>
<proteinExistence type="predicted"/>
<dbReference type="EMBL" id="CACRUP010000010">
    <property type="protein sequence ID" value="VYT83964.1"/>
    <property type="molecule type" value="Genomic_DNA"/>
</dbReference>